<keyword evidence="3" id="KW-1185">Reference proteome</keyword>
<evidence type="ECO:0000313" key="3">
    <source>
        <dbReference type="Proteomes" id="UP000669179"/>
    </source>
</evidence>
<accession>A0A939PHT4</accession>
<protein>
    <recommendedName>
        <fullName evidence="4">MFS transporter</fullName>
    </recommendedName>
</protein>
<dbReference type="InterPro" id="IPR036259">
    <property type="entry name" value="MFS_trans_sf"/>
</dbReference>
<dbReference type="AlphaFoldDB" id="A0A939PHT4"/>
<keyword evidence="1" id="KW-0472">Membrane</keyword>
<keyword evidence="1" id="KW-1133">Transmembrane helix</keyword>
<organism evidence="2 3">
    <name type="scientific">Actinomadura barringtoniae</name>
    <dbReference type="NCBI Taxonomy" id="1427535"/>
    <lineage>
        <taxon>Bacteria</taxon>
        <taxon>Bacillati</taxon>
        <taxon>Actinomycetota</taxon>
        <taxon>Actinomycetes</taxon>
        <taxon>Streptosporangiales</taxon>
        <taxon>Thermomonosporaceae</taxon>
        <taxon>Actinomadura</taxon>
    </lineage>
</organism>
<dbReference type="RefSeq" id="WP_208260478.1">
    <property type="nucleotide sequence ID" value="NZ_JAGEOJ010000016.1"/>
</dbReference>
<reference evidence="2" key="1">
    <citation type="submission" date="2021-03" db="EMBL/GenBank/DDBJ databases">
        <authorList>
            <person name="Kanchanasin P."/>
            <person name="Saeng-In P."/>
            <person name="Phongsopitanun W."/>
            <person name="Yuki M."/>
            <person name="Kudo T."/>
            <person name="Ohkuma M."/>
            <person name="Tanasupawat S."/>
        </authorList>
    </citation>
    <scope>NUCLEOTIDE SEQUENCE</scope>
    <source>
        <strain evidence="2">GKU 128</strain>
    </source>
</reference>
<evidence type="ECO:0000313" key="2">
    <source>
        <dbReference type="EMBL" id="MBO2452458.1"/>
    </source>
</evidence>
<dbReference type="SUPFAM" id="SSF103473">
    <property type="entry name" value="MFS general substrate transporter"/>
    <property type="match status" value="1"/>
</dbReference>
<dbReference type="EMBL" id="JAGEOJ010000016">
    <property type="protein sequence ID" value="MBO2452458.1"/>
    <property type="molecule type" value="Genomic_DNA"/>
</dbReference>
<feature type="transmembrane region" description="Helical" evidence="1">
    <location>
        <begin position="96"/>
        <end position="121"/>
    </location>
</feature>
<gene>
    <name evidence="2" type="ORF">J4573_35580</name>
</gene>
<name>A0A939PHT4_9ACTN</name>
<sequence length="131" mass="13772">MIAVVTTLPSVFITAGVPYRLLDAGLFARGWGIGLSAMPAMTDAFRALEPAKVADATPQLNIVQRIGASMGTAIFAVVLQQGLDDAGVSPAGQADAFVWAFVWAFGVTVVAVFLAALLAVLERRERRARPS</sequence>
<evidence type="ECO:0000256" key="1">
    <source>
        <dbReference type="SAM" id="Phobius"/>
    </source>
</evidence>
<comment type="caution">
    <text evidence="2">The sequence shown here is derived from an EMBL/GenBank/DDBJ whole genome shotgun (WGS) entry which is preliminary data.</text>
</comment>
<keyword evidence="1" id="KW-0812">Transmembrane</keyword>
<proteinExistence type="predicted"/>
<dbReference type="Proteomes" id="UP000669179">
    <property type="component" value="Unassembled WGS sequence"/>
</dbReference>
<evidence type="ECO:0008006" key="4">
    <source>
        <dbReference type="Google" id="ProtNLM"/>
    </source>
</evidence>